<dbReference type="InterPro" id="IPR000326">
    <property type="entry name" value="PAP2/HPO"/>
</dbReference>
<dbReference type="InterPro" id="IPR036938">
    <property type="entry name" value="PAP2/HPO_sf"/>
</dbReference>
<protein>
    <submittedName>
        <fullName evidence="3">Phosphatase PAP2 family protein</fullName>
    </submittedName>
</protein>
<keyword evidence="1" id="KW-1133">Transmembrane helix</keyword>
<accession>A0ABX7I251</accession>
<dbReference type="SMART" id="SM00014">
    <property type="entry name" value="acidPPc"/>
    <property type="match status" value="1"/>
</dbReference>
<keyword evidence="1" id="KW-0472">Membrane</keyword>
<feature type="transmembrane region" description="Helical" evidence="1">
    <location>
        <begin position="137"/>
        <end position="157"/>
    </location>
</feature>
<dbReference type="Proteomes" id="UP000612680">
    <property type="component" value="Chromosome"/>
</dbReference>
<evidence type="ECO:0000313" key="3">
    <source>
        <dbReference type="EMBL" id="QRQ99962.1"/>
    </source>
</evidence>
<evidence type="ECO:0000259" key="2">
    <source>
        <dbReference type="SMART" id="SM00014"/>
    </source>
</evidence>
<feature type="domain" description="Phosphatidic acid phosphatase type 2/haloperoxidase" evidence="2">
    <location>
        <begin position="62"/>
        <end position="178"/>
    </location>
</feature>
<dbReference type="Gene3D" id="1.20.144.10">
    <property type="entry name" value="Phosphatidic acid phosphatase type 2/haloperoxidase"/>
    <property type="match status" value="1"/>
</dbReference>
<dbReference type="CDD" id="cd03395">
    <property type="entry name" value="PAP2_like_4"/>
    <property type="match status" value="1"/>
</dbReference>
<dbReference type="Pfam" id="PF01569">
    <property type="entry name" value="PAP2"/>
    <property type="match status" value="1"/>
</dbReference>
<dbReference type="EMBL" id="CP056775">
    <property type="protein sequence ID" value="QRQ99962.1"/>
    <property type="molecule type" value="Genomic_DNA"/>
</dbReference>
<feature type="transmembrane region" description="Helical" evidence="1">
    <location>
        <begin position="60"/>
        <end position="80"/>
    </location>
</feature>
<dbReference type="SUPFAM" id="SSF48317">
    <property type="entry name" value="Acid phosphatase/Vanadium-dependent haloperoxidase"/>
    <property type="match status" value="1"/>
</dbReference>
<keyword evidence="4" id="KW-1185">Reference proteome</keyword>
<proteinExistence type="predicted"/>
<reference evidence="3 4" key="1">
    <citation type="submission" date="2020-06" db="EMBL/GenBank/DDBJ databases">
        <title>Dyadobacter sandarakinus sp. nov., isolated from the soil of the Arctic Yellow River Station.</title>
        <authorList>
            <person name="Zhang Y."/>
            <person name="Peng F."/>
        </authorList>
    </citation>
    <scope>NUCLEOTIDE SEQUENCE [LARGE SCALE GENOMIC DNA]</scope>
    <source>
        <strain evidence="3 4">Q3-56</strain>
    </source>
</reference>
<dbReference type="RefSeq" id="WP_204660724.1">
    <property type="nucleotide sequence ID" value="NZ_CP056775.1"/>
</dbReference>
<feature type="transmembrane region" description="Helical" evidence="1">
    <location>
        <begin position="163"/>
        <end position="185"/>
    </location>
</feature>
<sequence>MTGLVEDIIRGDQDLFLWLNGQHTPWVDSLMYWITFKYTWIPLYLLLITITFMKENRRGFGIMLTVLAAVIIADQITSGFMKPYFIRFRPCHDPALRSMVHTVAGCGGLYGFASSHASTSFAVASSWFFLLRKRVPYLWLLFVWAGFYSYSRIYVGVHYPADVLIGALIGMLAGGCCSALYATFLSKYTRN</sequence>
<organism evidence="3 4">
    <name type="scientific">Dyadobacter sandarakinus</name>
    <dbReference type="NCBI Taxonomy" id="2747268"/>
    <lineage>
        <taxon>Bacteria</taxon>
        <taxon>Pseudomonadati</taxon>
        <taxon>Bacteroidota</taxon>
        <taxon>Cytophagia</taxon>
        <taxon>Cytophagales</taxon>
        <taxon>Spirosomataceae</taxon>
        <taxon>Dyadobacter</taxon>
    </lineage>
</organism>
<dbReference type="PANTHER" id="PTHR14969:SF13">
    <property type="entry name" value="AT30094P"/>
    <property type="match status" value="1"/>
</dbReference>
<feature type="transmembrane region" description="Helical" evidence="1">
    <location>
        <begin position="30"/>
        <end position="53"/>
    </location>
</feature>
<evidence type="ECO:0000313" key="4">
    <source>
        <dbReference type="Proteomes" id="UP000612680"/>
    </source>
</evidence>
<name>A0ABX7I251_9BACT</name>
<feature type="transmembrane region" description="Helical" evidence="1">
    <location>
        <begin position="109"/>
        <end position="130"/>
    </location>
</feature>
<dbReference type="PANTHER" id="PTHR14969">
    <property type="entry name" value="SPHINGOSINE-1-PHOSPHATE PHOSPHOHYDROLASE"/>
    <property type="match status" value="1"/>
</dbReference>
<evidence type="ECO:0000256" key="1">
    <source>
        <dbReference type="SAM" id="Phobius"/>
    </source>
</evidence>
<keyword evidence="1" id="KW-0812">Transmembrane</keyword>
<gene>
    <name evidence="3" type="ORF">HWI92_03035</name>
</gene>